<organism evidence="1 2">
    <name type="scientific">Acanthamoeba polyphaga mimivirus</name>
    <name type="common">APMV</name>
    <dbReference type="NCBI Taxonomy" id="212035"/>
    <lineage>
        <taxon>Viruses</taxon>
        <taxon>Varidnaviria</taxon>
        <taxon>Bamfordvirae</taxon>
        <taxon>Nucleocytoviricota</taxon>
        <taxon>Megaviricetes</taxon>
        <taxon>Imitervirales</taxon>
        <taxon>Mimiviridae</taxon>
        <taxon>Megamimivirinae</taxon>
        <taxon>Mimivirus</taxon>
        <taxon>Mimivirus bradfordmassiliense</taxon>
    </lineage>
</organism>
<proteinExistence type="predicted"/>
<name>A0A0G2Y0V8_MIMIV</name>
<reference evidence="1 2" key="1">
    <citation type="submission" date="2014-10" db="EMBL/GenBank/DDBJ databases">
        <title>Pan-genome analysis of Brazilian lineage A amoebal mimiviruses.</title>
        <authorList>
            <person name="Assis F.L."/>
            <person name="Abrahao J.S."/>
            <person name="Kroon E.G."/>
            <person name="Dornas F.P."/>
            <person name="Andrade K.R."/>
            <person name="Borato P.V.M."/>
            <person name="Pilotto M.R."/>
            <person name="Benamar S."/>
            <person name="LaScola B."/>
            <person name="Colson P."/>
        </authorList>
    </citation>
    <scope>NUCLEOTIDE SEQUENCE [LARGE SCALE GENOMIC DNA]</scope>
    <source>
        <strain evidence="1 2">Oyster</strain>
    </source>
</reference>
<organismHost>
    <name type="scientific">Acanthamoeba polyphaga</name>
    <name type="common">Amoeba</name>
    <dbReference type="NCBI Taxonomy" id="5757"/>
</organismHost>
<sequence>MSRNKRSVKKRDIIEDILNEHQEEFTKEFVDIYKNFEKNLDKNFDSRFKLKINKAIDQPIFQKNSKSEYPGEYELPSILKFSDEPLIKKTKNKKINESVSKPSKCEIKPLLNPRSKSIYPFGSTKIRKQCHNHSEKMLINLSEDSISKPTVIPITSPPKKNSVVDNSIPINVAVKVPINNMEEPFTESEKDFISKCIVESPLITDNKITLPKLIPNEIIQESKIIQEPKIIPIETTQTISLQMSQEIVSKESQNSQKSQEFQKISLNEAQEIPIKLDRNINSAICDNYTIDNADQNINPQSDGCIYRESLNSTSENLSDIEIITSNMSDTKINESDIKTSGIYNVISSNSMSESNNYGLQNSFSSGYSVEPSNKLINSSLKIIDDLKTETNPLIPKEKDYEWEELTVEDINTSFKVIGDLKEGAKLKVVDGSYLAEDKAYLSSFARYTGGQGRDRIMSFLDHLFNETKRNHEKLILEIRNDNDVDNKIPELRDLFSNMIIFLHRYDVMRNVYKSDTGTHAKLGVIRNKFFTFKESFFKDLCVPR</sequence>
<evidence type="ECO:0000313" key="1">
    <source>
        <dbReference type="EMBL" id="AKI79303.1"/>
    </source>
</evidence>
<dbReference type="Proteomes" id="UP000241474">
    <property type="component" value="Segment"/>
</dbReference>
<evidence type="ECO:0000313" key="2">
    <source>
        <dbReference type="Proteomes" id="UP000241474"/>
    </source>
</evidence>
<dbReference type="EMBL" id="KM982401">
    <property type="protein sequence ID" value="AKI79303.1"/>
    <property type="molecule type" value="Genomic_DNA"/>
</dbReference>
<protein>
    <submittedName>
        <fullName evidence="1">Uncharacterized protein</fullName>
    </submittedName>
</protein>
<accession>A0A0G2Y0V8</accession>